<accession>A0A645E0E4</accession>
<organism evidence="1">
    <name type="scientific">bioreactor metagenome</name>
    <dbReference type="NCBI Taxonomy" id="1076179"/>
    <lineage>
        <taxon>unclassified sequences</taxon>
        <taxon>metagenomes</taxon>
        <taxon>ecological metagenomes</taxon>
    </lineage>
</organism>
<dbReference type="EMBL" id="VSSQ01040756">
    <property type="protein sequence ID" value="MPM94062.1"/>
    <property type="molecule type" value="Genomic_DNA"/>
</dbReference>
<proteinExistence type="predicted"/>
<comment type="caution">
    <text evidence="1">The sequence shown here is derived from an EMBL/GenBank/DDBJ whole genome shotgun (WGS) entry which is preliminary data.</text>
</comment>
<dbReference type="AlphaFoldDB" id="A0A645E0E4"/>
<protein>
    <submittedName>
        <fullName evidence="1">Uncharacterized protein</fullName>
    </submittedName>
</protein>
<evidence type="ECO:0000313" key="1">
    <source>
        <dbReference type="EMBL" id="MPM94062.1"/>
    </source>
</evidence>
<name>A0A645E0E4_9ZZZZ</name>
<gene>
    <name evidence="1" type="ORF">SDC9_141205</name>
</gene>
<reference evidence="1" key="1">
    <citation type="submission" date="2019-08" db="EMBL/GenBank/DDBJ databases">
        <authorList>
            <person name="Kucharzyk K."/>
            <person name="Murdoch R.W."/>
            <person name="Higgins S."/>
            <person name="Loffler F."/>
        </authorList>
    </citation>
    <scope>NUCLEOTIDE SEQUENCE</scope>
</reference>
<sequence>MLHIENFPHERVAVGVDAGGGKAQNHIAWLHSAMVNDFGLVHKSHGKARQIVVVRGHDAGVLGGLAADEGAAGLDAALCHAGDDGRHLFRVVLADGDIVQKKEGLCAAADNIVDAHGHAVDTDGIVLVQQLGNAELSAHAVGSGDQHRLPHTRKIRSEQAAEAAQIRDHPGDHRARHVLFHQLYAFVTRFDIHAGGAVAVGKTTHGCLPRFH</sequence>